<keyword evidence="1" id="KW-0479">Metal-binding</keyword>
<reference evidence="3 4" key="1">
    <citation type="journal article" date="2014" name="Genome Announc.">
        <title>Draft Genome Sequence of Petroleum Oil-Degrading Marine Bacterium Pseudomonas taeanensis Strain MS-3, Isolated from a Crude Oil-Contaminated Seashore.</title>
        <authorList>
            <person name="Lee S.Y."/>
            <person name="Kim S.H."/>
            <person name="Lee D.G."/>
            <person name="Shin S."/>
            <person name="Yun S.H."/>
            <person name="Choi C.W."/>
            <person name="Chung Y.H."/>
            <person name="Choi J.S."/>
            <person name="Kahng H.Y."/>
            <person name="Kim S.I."/>
        </authorList>
    </citation>
    <scope>NUCLEOTIDE SEQUENCE [LARGE SCALE GENOMIC DNA]</scope>
    <source>
        <strain evidence="3 4">MS-3</strain>
    </source>
</reference>
<organism evidence="3 4">
    <name type="scientific">Pseudomonas taeanensis MS-3</name>
    <dbReference type="NCBI Taxonomy" id="1395571"/>
    <lineage>
        <taxon>Bacteria</taxon>
        <taxon>Pseudomonadati</taxon>
        <taxon>Pseudomonadota</taxon>
        <taxon>Gammaproteobacteria</taxon>
        <taxon>Pseudomonadales</taxon>
        <taxon>Pseudomonadaceae</taxon>
        <taxon>Pseudomonas</taxon>
    </lineage>
</organism>
<protein>
    <submittedName>
        <fullName evidence="3">Copper resistance protein CopZ</fullName>
    </submittedName>
</protein>
<evidence type="ECO:0000313" key="3">
    <source>
        <dbReference type="EMBL" id="KFX67473.1"/>
    </source>
</evidence>
<evidence type="ECO:0000259" key="2">
    <source>
        <dbReference type="PROSITE" id="PS50846"/>
    </source>
</evidence>
<dbReference type="EMBL" id="AWSQ01000010">
    <property type="protein sequence ID" value="KFX67473.1"/>
    <property type="molecule type" value="Genomic_DNA"/>
</dbReference>
<dbReference type="Proteomes" id="UP000030063">
    <property type="component" value="Unassembled WGS sequence"/>
</dbReference>
<evidence type="ECO:0000313" key="4">
    <source>
        <dbReference type="Proteomes" id="UP000030063"/>
    </source>
</evidence>
<dbReference type="eggNOG" id="COG2608">
    <property type="taxonomic scope" value="Bacteria"/>
</dbReference>
<name>A0A0A1YES1_9PSED</name>
<dbReference type="AlphaFoldDB" id="A0A0A1YES1"/>
<accession>A0A0A1YES1</accession>
<dbReference type="RefSeq" id="WP_025167561.1">
    <property type="nucleotide sequence ID" value="NZ_AWSQ01000010.1"/>
</dbReference>
<keyword evidence="4" id="KW-1185">Reference proteome</keyword>
<dbReference type="OrthoDB" id="9814359at2"/>
<evidence type="ECO:0000256" key="1">
    <source>
        <dbReference type="ARBA" id="ARBA00022723"/>
    </source>
</evidence>
<dbReference type="GO" id="GO:0046872">
    <property type="term" value="F:metal ion binding"/>
    <property type="evidence" value="ECO:0007669"/>
    <property type="project" value="UniProtKB-KW"/>
</dbReference>
<comment type="caution">
    <text evidence="3">The sequence shown here is derived from an EMBL/GenBank/DDBJ whole genome shotgun (WGS) entry which is preliminary data.</text>
</comment>
<dbReference type="SUPFAM" id="SSF55008">
    <property type="entry name" value="HMA, heavy metal-associated domain"/>
    <property type="match status" value="1"/>
</dbReference>
<dbReference type="CDD" id="cd00371">
    <property type="entry name" value="HMA"/>
    <property type="match status" value="1"/>
</dbReference>
<sequence>MQVFKVQGMSCEHCVRAITQAVKALDEAAEVQVDLADGEVRVSSRLSVAEVEEAIRGEGYEINP</sequence>
<dbReference type="Gene3D" id="3.30.70.100">
    <property type="match status" value="1"/>
</dbReference>
<dbReference type="PROSITE" id="PS50846">
    <property type="entry name" value="HMA_2"/>
    <property type="match status" value="1"/>
</dbReference>
<dbReference type="Pfam" id="PF00403">
    <property type="entry name" value="HMA"/>
    <property type="match status" value="1"/>
</dbReference>
<dbReference type="PROSITE" id="PS01047">
    <property type="entry name" value="HMA_1"/>
    <property type="match status" value="1"/>
</dbReference>
<dbReference type="InterPro" id="IPR036163">
    <property type="entry name" value="HMA_dom_sf"/>
</dbReference>
<dbReference type="InterPro" id="IPR017969">
    <property type="entry name" value="Heavy-metal-associated_CS"/>
</dbReference>
<dbReference type="InterPro" id="IPR006121">
    <property type="entry name" value="HMA_dom"/>
</dbReference>
<gene>
    <name evidence="3" type="ORF">TMS3_0123145</name>
</gene>
<dbReference type="STRING" id="1395571.TMS3_0123145"/>
<proteinExistence type="predicted"/>
<feature type="domain" description="HMA" evidence="2">
    <location>
        <begin position="1"/>
        <end position="63"/>
    </location>
</feature>